<feature type="region of interest" description="Disordered" evidence="1">
    <location>
        <begin position="1"/>
        <end position="37"/>
    </location>
</feature>
<dbReference type="EMBL" id="HBGZ01025858">
    <property type="protein sequence ID" value="CAD9621839.1"/>
    <property type="molecule type" value="Transcribed_RNA"/>
</dbReference>
<feature type="transmembrane region" description="Helical" evidence="2">
    <location>
        <begin position="196"/>
        <end position="221"/>
    </location>
</feature>
<dbReference type="EMBL" id="HBGZ01025857">
    <property type="protein sequence ID" value="CAD9621837.1"/>
    <property type="molecule type" value="Transcribed_RNA"/>
</dbReference>
<feature type="transmembrane region" description="Helical" evidence="2">
    <location>
        <begin position="92"/>
        <end position="111"/>
    </location>
</feature>
<feature type="compositionally biased region" description="Polar residues" evidence="1">
    <location>
        <begin position="17"/>
        <end position="37"/>
    </location>
</feature>
<evidence type="ECO:0000256" key="2">
    <source>
        <dbReference type="SAM" id="Phobius"/>
    </source>
</evidence>
<accession>A0A6V0ZNI2</accession>
<keyword evidence="2" id="KW-0812">Transmembrane</keyword>
<keyword evidence="2" id="KW-1133">Transmembrane helix</keyword>
<evidence type="ECO:0000313" key="3">
    <source>
        <dbReference type="EMBL" id="CAD9621837.1"/>
    </source>
</evidence>
<organism evidence="4">
    <name type="scientific">Skeletonema marinoi</name>
    <dbReference type="NCBI Taxonomy" id="267567"/>
    <lineage>
        <taxon>Eukaryota</taxon>
        <taxon>Sar</taxon>
        <taxon>Stramenopiles</taxon>
        <taxon>Ochrophyta</taxon>
        <taxon>Bacillariophyta</taxon>
        <taxon>Coscinodiscophyceae</taxon>
        <taxon>Thalassiosirophycidae</taxon>
        <taxon>Thalassiosirales</taxon>
        <taxon>Skeletonemataceae</taxon>
        <taxon>Skeletonema</taxon>
        <taxon>Skeletonema marinoi-dohrnii complex</taxon>
    </lineage>
</organism>
<reference evidence="5" key="2">
    <citation type="submission" date="2023-06" db="EMBL/GenBank/DDBJ databases">
        <title>Survivors Of The Sea: Transcriptome response of Skeletonema marinoi to long-term dormancy.</title>
        <authorList>
            <person name="Pinder M.I.M."/>
            <person name="Kourtchenko O."/>
            <person name="Robertson E.K."/>
            <person name="Larsson T."/>
            <person name="Maumus F."/>
            <person name="Osuna-Cruz C.M."/>
            <person name="Vancaester E."/>
            <person name="Stenow R."/>
            <person name="Vandepoele K."/>
            <person name="Ploug H."/>
            <person name="Bruchert V."/>
            <person name="Godhe A."/>
            <person name="Topel M."/>
        </authorList>
    </citation>
    <scope>NUCLEOTIDE SEQUENCE</scope>
    <source>
        <strain evidence="5">R05AC</strain>
    </source>
</reference>
<feature type="transmembrane region" description="Helical" evidence="2">
    <location>
        <begin position="131"/>
        <end position="147"/>
    </location>
</feature>
<protein>
    <submittedName>
        <fullName evidence="4">Uncharacterized protein</fullName>
    </submittedName>
</protein>
<dbReference type="AlphaFoldDB" id="A0A6V0ZNI2"/>
<evidence type="ECO:0000313" key="6">
    <source>
        <dbReference type="Proteomes" id="UP001224775"/>
    </source>
</evidence>
<feature type="transmembrane region" description="Helical" evidence="2">
    <location>
        <begin position="159"/>
        <end position="180"/>
    </location>
</feature>
<gene>
    <name evidence="5" type="ORF">QTG54_014102</name>
    <name evidence="3" type="ORF">SMAR0320_LOCUS18398</name>
    <name evidence="4" type="ORF">SMAR0320_LOCUS18399</name>
</gene>
<reference evidence="4" key="1">
    <citation type="submission" date="2021-01" db="EMBL/GenBank/DDBJ databases">
        <authorList>
            <person name="Corre E."/>
            <person name="Pelletier E."/>
            <person name="Niang G."/>
            <person name="Scheremetjew M."/>
            <person name="Finn R."/>
            <person name="Kale V."/>
            <person name="Holt S."/>
            <person name="Cochrane G."/>
            <person name="Meng A."/>
            <person name="Brown T."/>
            <person name="Cohen L."/>
        </authorList>
    </citation>
    <scope>NUCLEOTIDE SEQUENCE</scope>
    <source>
        <strain evidence="4">SM1012Den-03</strain>
    </source>
</reference>
<evidence type="ECO:0000313" key="4">
    <source>
        <dbReference type="EMBL" id="CAD9621839.1"/>
    </source>
</evidence>
<evidence type="ECO:0000256" key="1">
    <source>
        <dbReference type="SAM" id="MobiDB-lite"/>
    </source>
</evidence>
<keyword evidence="2" id="KW-0472">Membrane</keyword>
<dbReference type="Proteomes" id="UP001224775">
    <property type="component" value="Unassembled WGS sequence"/>
</dbReference>
<evidence type="ECO:0000313" key="5">
    <source>
        <dbReference type="EMBL" id="KAK1735036.1"/>
    </source>
</evidence>
<proteinExistence type="predicted"/>
<name>A0A6V0ZNI2_9STRA</name>
<dbReference type="EMBL" id="JATAAI010000035">
    <property type="protein sequence ID" value="KAK1735036.1"/>
    <property type="molecule type" value="Genomic_DNA"/>
</dbReference>
<sequence>MGRRDEYSLDDYDETTQGDTTADVESSYAGSSNQNSKAVNVSGLNRKLRTEFIDLDPEDESILANLIRGIVGLVGALFSPRQILVALRLLKAVTVSMIALTATANLVYVAMVEFVAQPYVDNSYFGIRRDTVLRVYGLGLSVLALMIEMDKFTMKNFKVLKGFIARFVLLFFVACLTYVHPAQWANANNAVPGSAVMFQMVCSIMLACCSFFYAIFGLLCLDRFTSRAFLSTQDPAASTAIPARKYDAPSY</sequence>
<keyword evidence="6" id="KW-1185">Reference proteome</keyword>